<proteinExistence type="predicted"/>
<comment type="caution">
    <text evidence="2">The sequence shown here is derived from an EMBL/GenBank/DDBJ whole genome shotgun (WGS) entry which is preliminary data.</text>
</comment>
<protein>
    <submittedName>
        <fullName evidence="2">Uncharacterized protein</fullName>
    </submittedName>
</protein>
<reference evidence="2 3" key="1">
    <citation type="submission" date="2024-09" db="EMBL/GenBank/DDBJ databases">
        <authorList>
            <person name="Sun Q."/>
            <person name="Mori K."/>
        </authorList>
    </citation>
    <scope>NUCLEOTIDE SEQUENCE [LARGE SCALE GENOMIC DNA]</scope>
    <source>
        <strain evidence="2 3">TBRC 3947</strain>
    </source>
</reference>
<name>A0ABV6M8G3_9ACTN</name>
<dbReference type="RefSeq" id="WP_377254186.1">
    <property type="nucleotide sequence ID" value="NZ_JBHLUH010000052.1"/>
</dbReference>
<evidence type="ECO:0000313" key="2">
    <source>
        <dbReference type="EMBL" id="MFC0530839.1"/>
    </source>
</evidence>
<dbReference type="EMBL" id="JBHLUH010000052">
    <property type="protein sequence ID" value="MFC0530839.1"/>
    <property type="molecule type" value="Genomic_DNA"/>
</dbReference>
<sequence>MLRSLRIGDLIERSRPANTWTAPRATAPPRVTGPGRPAARGDDFIAEVAALYREAKAKGGMPARKPWRYVAEQLQVQGVGDVTDGQLKNWSRRAKNLGLLPSTPRKEKE</sequence>
<keyword evidence="3" id="KW-1185">Reference proteome</keyword>
<feature type="region of interest" description="Disordered" evidence="1">
    <location>
        <begin position="20"/>
        <end position="39"/>
    </location>
</feature>
<evidence type="ECO:0000313" key="3">
    <source>
        <dbReference type="Proteomes" id="UP001589867"/>
    </source>
</evidence>
<evidence type="ECO:0000256" key="1">
    <source>
        <dbReference type="SAM" id="MobiDB-lite"/>
    </source>
</evidence>
<gene>
    <name evidence="2" type="ORF">ACFFIA_24550</name>
</gene>
<organism evidence="2 3">
    <name type="scientific">Phytohabitans kaempferiae</name>
    <dbReference type="NCBI Taxonomy" id="1620943"/>
    <lineage>
        <taxon>Bacteria</taxon>
        <taxon>Bacillati</taxon>
        <taxon>Actinomycetota</taxon>
        <taxon>Actinomycetes</taxon>
        <taxon>Micromonosporales</taxon>
        <taxon>Micromonosporaceae</taxon>
    </lineage>
</organism>
<accession>A0ABV6M8G3</accession>
<dbReference type="Proteomes" id="UP001589867">
    <property type="component" value="Unassembled WGS sequence"/>
</dbReference>